<dbReference type="PANTHER" id="PTHR40661">
    <property type="match status" value="1"/>
</dbReference>
<evidence type="ECO:0000313" key="5">
    <source>
        <dbReference type="EMBL" id="PWC23461.1"/>
    </source>
</evidence>
<proteinExistence type="predicted"/>
<evidence type="ECO:0000256" key="3">
    <source>
        <dbReference type="ARBA" id="ARBA00023163"/>
    </source>
</evidence>
<evidence type="ECO:0000259" key="4">
    <source>
        <dbReference type="PROSITE" id="PS50943"/>
    </source>
</evidence>
<dbReference type="SUPFAM" id="SSF51306">
    <property type="entry name" value="LexA/Signal peptidase"/>
    <property type="match status" value="1"/>
</dbReference>
<reference evidence="5 6" key="1">
    <citation type="submission" date="2018-04" db="EMBL/GenBank/DDBJ databases">
        <title>Brenneria corticis sp.nov.</title>
        <authorList>
            <person name="Li Y."/>
        </authorList>
    </citation>
    <scope>NUCLEOTIDE SEQUENCE [LARGE SCALE GENOMIC DNA]</scope>
    <source>
        <strain evidence="5 6">LMG 2694</strain>
    </source>
</reference>
<dbReference type="Proteomes" id="UP000295985">
    <property type="component" value="Unassembled WGS sequence"/>
</dbReference>
<feature type="domain" description="HTH cro/C1-type" evidence="4">
    <location>
        <begin position="16"/>
        <end position="69"/>
    </location>
</feature>
<organism evidence="5 6">
    <name type="scientific">Brenneria nigrifluens DSM 30175 = ATCC 13028</name>
    <dbReference type="NCBI Taxonomy" id="1121120"/>
    <lineage>
        <taxon>Bacteria</taxon>
        <taxon>Pseudomonadati</taxon>
        <taxon>Pseudomonadota</taxon>
        <taxon>Gammaproteobacteria</taxon>
        <taxon>Enterobacterales</taxon>
        <taxon>Pectobacteriaceae</taxon>
        <taxon>Brenneria</taxon>
    </lineage>
</organism>
<protein>
    <submittedName>
        <fullName evidence="5">Helix-turn-helix transcriptional regulator</fullName>
    </submittedName>
</protein>
<gene>
    <name evidence="5" type="ORF">DDT54_14550</name>
</gene>
<dbReference type="Pfam" id="PF00717">
    <property type="entry name" value="Peptidase_S24"/>
    <property type="match status" value="1"/>
</dbReference>
<evidence type="ECO:0000256" key="2">
    <source>
        <dbReference type="ARBA" id="ARBA00023125"/>
    </source>
</evidence>
<dbReference type="SMART" id="SM00530">
    <property type="entry name" value="HTH_XRE"/>
    <property type="match status" value="1"/>
</dbReference>
<keyword evidence="3" id="KW-0804">Transcription</keyword>
<dbReference type="PROSITE" id="PS50943">
    <property type="entry name" value="HTH_CROC1"/>
    <property type="match status" value="1"/>
</dbReference>
<dbReference type="CDD" id="cd06529">
    <property type="entry name" value="S24_LexA-like"/>
    <property type="match status" value="1"/>
</dbReference>
<accession>A0A2U1UPD7</accession>
<dbReference type="InterPro" id="IPR036286">
    <property type="entry name" value="LexA/Signal_pep-like_sf"/>
</dbReference>
<dbReference type="InterPro" id="IPR001387">
    <property type="entry name" value="Cro/C1-type_HTH"/>
</dbReference>
<keyword evidence="2" id="KW-0238">DNA-binding</keyword>
<name>A0A2U1UPD7_9GAMM</name>
<dbReference type="InterPro" id="IPR010982">
    <property type="entry name" value="Lambda_DNA-bd_dom_sf"/>
</dbReference>
<keyword evidence="1" id="KW-0805">Transcription regulation</keyword>
<dbReference type="CDD" id="cd00093">
    <property type="entry name" value="HTH_XRE"/>
    <property type="match status" value="1"/>
</dbReference>
<dbReference type="GO" id="GO:0003677">
    <property type="term" value="F:DNA binding"/>
    <property type="evidence" value="ECO:0007669"/>
    <property type="project" value="UniProtKB-KW"/>
</dbReference>
<dbReference type="InterPro" id="IPR015927">
    <property type="entry name" value="Peptidase_S24_S26A/B/C"/>
</dbReference>
<dbReference type="AlphaFoldDB" id="A0A2U1UPD7"/>
<dbReference type="InterPro" id="IPR039418">
    <property type="entry name" value="LexA-like"/>
</dbReference>
<dbReference type="EMBL" id="QDKK01000024">
    <property type="protein sequence ID" value="PWC23461.1"/>
    <property type="molecule type" value="Genomic_DNA"/>
</dbReference>
<comment type="caution">
    <text evidence="5">The sequence shown here is derived from an EMBL/GenBank/DDBJ whole genome shotgun (WGS) entry which is preliminary data.</text>
</comment>
<dbReference type="Gene3D" id="2.10.109.10">
    <property type="entry name" value="Umud Fragment, subunit A"/>
    <property type="match status" value="1"/>
</dbReference>
<dbReference type="SUPFAM" id="SSF47413">
    <property type="entry name" value="lambda repressor-like DNA-binding domains"/>
    <property type="match status" value="1"/>
</dbReference>
<dbReference type="Gene3D" id="1.10.260.40">
    <property type="entry name" value="lambda repressor-like DNA-binding domains"/>
    <property type="match status" value="1"/>
</dbReference>
<dbReference type="PANTHER" id="PTHR40661:SF2">
    <property type="entry name" value="HTH-TYPE TRANSCRIPTIONAL REGULATOR PRTR"/>
    <property type="match status" value="1"/>
</dbReference>
<dbReference type="Pfam" id="PF01381">
    <property type="entry name" value="HTH_3"/>
    <property type="match status" value="1"/>
</dbReference>
<sequence length="240" mass="27216">MFIFKLVKMTELTERLRYLMREEGMKQKDLAEIVGTSPQTVNNWLKRGTLSRESAQAINEKTGYSLDWLLNGIGQPKPESSNFKASRLHVTEWESIDNDDDEFVEVPLLGVRLSAGGGAYDIDEDEVYALPFRAHTLRRLGIQVEDTRVVTVMGDSMEPKLSDGDKVAVNLSDRQIRDGKMYAIRMGELQRVKALIKRPDGSIIVRSYNPLYEDEVVTKKQIINGELAVIGRVWWVSALV</sequence>
<evidence type="ECO:0000256" key="1">
    <source>
        <dbReference type="ARBA" id="ARBA00023015"/>
    </source>
</evidence>
<evidence type="ECO:0000313" key="6">
    <source>
        <dbReference type="Proteomes" id="UP000295985"/>
    </source>
</evidence>